<dbReference type="GO" id="GO:0017057">
    <property type="term" value="F:6-phosphogluconolactonase activity"/>
    <property type="evidence" value="ECO:0007669"/>
    <property type="project" value="UniProtKB-EC"/>
</dbReference>
<gene>
    <name evidence="4" type="ORF">FAES_5288</name>
</gene>
<dbReference type="SUPFAM" id="SSF51004">
    <property type="entry name" value="C-terminal (heme d1) domain of cytochrome cd1-nitrite reductase"/>
    <property type="match status" value="1"/>
</dbReference>
<protein>
    <submittedName>
        <fullName evidence="4">6-phosphogluconolactonase</fullName>
        <ecNumber evidence="4">3.1.1.31</ecNumber>
    </submittedName>
</protein>
<dbReference type="EC" id="3.1.1.31" evidence="4"/>
<feature type="signal peptide" evidence="3">
    <location>
        <begin position="1"/>
        <end position="22"/>
    </location>
</feature>
<dbReference type="InterPro" id="IPR015943">
    <property type="entry name" value="WD40/YVTN_repeat-like_dom_sf"/>
</dbReference>
<dbReference type="STRING" id="1166018.FAES_5288"/>
<keyword evidence="2" id="KW-0313">Glucose metabolism</keyword>
<proteinExistence type="inferred from homology"/>
<dbReference type="PANTHER" id="PTHR30344:SF1">
    <property type="entry name" value="6-PHOSPHOGLUCONOLACTONASE"/>
    <property type="match status" value="1"/>
</dbReference>
<evidence type="ECO:0000256" key="1">
    <source>
        <dbReference type="ARBA" id="ARBA00005564"/>
    </source>
</evidence>
<evidence type="ECO:0000313" key="5">
    <source>
        <dbReference type="Proteomes" id="UP000011058"/>
    </source>
</evidence>
<keyword evidence="5" id="KW-1185">Reference proteome</keyword>
<dbReference type="PANTHER" id="PTHR30344">
    <property type="entry name" value="6-PHOSPHOGLUCONOLACTONASE-RELATED"/>
    <property type="match status" value="1"/>
</dbReference>
<evidence type="ECO:0000256" key="3">
    <source>
        <dbReference type="SAM" id="SignalP"/>
    </source>
</evidence>
<comment type="similarity">
    <text evidence="1">Belongs to the cycloisomerase 2 family.</text>
</comment>
<dbReference type="InterPro" id="IPR011048">
    <property type="entry name" value="Haem_d1_sf"/>
</dbReference>
<name>I0KGN4_9BACT</name>
<accession>I0KGN4</accession>
<dbReference type="eggNOG" id="COG2706">
    <property type="taxonomic scope" value="Bacteria"/>
</dbReference>
<evidence type="ECO:0000313" key="4">
    <source>
        <dbReference type="EMBL" id="CCH03287.1"/>
    </source>
</evidence>
<organism evidence="4 5">
    <name type="scientific">Fibrella aestuarina BUZ 2</name>
    <dbReference type="NCBI Taxonomy" id="1166018"/>
    <lineage>
        <taxon>Bacteria</taxon>
        <taxon>Pseudomonadati</taxon>
        <taxon>Bacteroidota</taxon>
        <taxon>Cytophagia</taxon>
        <taxon>Cytophagales</taxon>
        <taxon>Spirosomataceae</taxon>
        <taxon>Fibrella</taxon>
    </lineage>
</organism>
<dbReference type="InterPro" id="IPR050282">
    <property type="entry name" value="Cycloisomerase_2"/>
</dbReference>
<sequence length="376" mass="39976">MRHPFLYLALFVSGMITAPLQAQPTPERLYVGTYSTRGSEGIYTFAFDRTAGTLTQIGSTKNDKSPSFLALHPSKRYLYSVNESSDGPNGVNAYAIDAKTGALTLLNQGSSEGSGPCHVSLDKTGRLAFISAYGGGTFAALPVGADGRVGAPSFKMKYEGGNPANPRQNGVHIHSATVSPDNRFVYVADLGSDRIYTYAIDATKQRVSPAATPYTTVKGGSGPRHMVIHPNGRFTYLVEELTSSTAAFSRDAKTGALTLLQDNVPTLPADFSAQNTSADIHMDPSGKFVYQSNRGLNALSMLTVGADGKLTMAGTTPTDGKAPRNFWVDPRGQFVIVANQETDNLVVFRRDTKTGKLTPTGHSVKVPAPVCVISGN</sequence>
<reference evidence="4 5" key="1">
    <citation type="journal article" date="2012" name="J. Bacteriol.">
        <title>Genome Sequence of Fibrella aestuarina BUZ 2T, a Filamentous Marine Bacterium.</title>
        <authorList>
            <person name="Filippini M."/>
            <person name="Qi W."/>
            <person name="Blom J."/>
            <person name="Goesmann A."/>
            <person name="Smits T.H."/>
            <person name="Bagheri H.C."/>
        </authorList>
    </citation>
    <scope>NUCLEOTIDE SEQUENCE [LARGE SCALE GENOMIC DNA]</scope>
    <source>
        <strain evidence="5">BUZ 2T</strain>
    </source>
</reference>
<dbReference type="Proteomes" id="UP000011058">
    <property type="component" value="Chromosome"/>
</dbReference>
<evidence type="ECO:0000256" key="2">
    <source>
        <dbReference type="ARBA" id="ARBA00022526"/>
    </source>
</evidence>
<keyword evidence="2" id="KW-0119">Carbohydrate metabolism</keyword>
<dbReference type="RefSeq" id="WP_015334386.1">
    <property type="nucleotide sequence ID" value="NC_020054.1"/>
</dbReference>
<dbReference type="KEGG" id="fae:FAES_5288"/>
<dbReference type="AlphaFoldDB" id="I0KGN4"/>
<dbReference type="Gene3D" id="2.130.10.10">
    <property type="entry name" value="YVTN repeat-like/Quinoprotein amine dehydrogenase"/>
    <property type="match status" value="1"/>
</dbReference>
<dbReference type="EMBL" id="HE796683">
    <property type="protein sequence ID" value="CCH03287.1"/>
    <property type="molecule type" value="Genomic_DNA"/>
</dbReference>
<dbReference type="PATRIC" id="fig|1166018.3.peg.2263"/>
<dbReference type="InterPro" id="IPR019405">
    <property type="entry name" value="Lactonase_7-beta_prop"/>
</dbReference>
<dbReference type="Pfam" id="PF10282">
    <property type="entry name" value="Lactonase"/>
    <property type="match status" value="1"/>
</dbReference>
<dbReference type="GO" id="GO:0005829">
    <property type="term" value="C:cytosol"/>
    <property type="evidence" value="ECO:0007669"/>
    <property type="project" value="TreeGrafter"/>
</dbReference>
<feature type="chain" id="PRO_5003630204" evidence="3">
    <location>
        <begin position="23"/>
        <end position="376"/>
    </location>
</feature>
<dbReference type="GO" id="GO:0006006">
    <property type="term" value="P:glucose metabolic process"/>
    <property type="evidence" value="ECO:0007669"/>
    <property type="project" value="UniProtKB-KW"/>
</dbReference>
<keyword evidence="4" id="KW-0378">Hydrolase</keyword>
<keyword evidence="3" id="KW-0732">Signal</keyword>
<dbReference type="HOGENOM" id="CLU_038716_5_1_10"/>